<evidence type="ECO:0000256" key="1">
    <source>
        <dbReference type="ARBA" id="ARBA00010552"/>
    </source>
</evidence>
<gene>
    <name evidence="3" type="ORF">K6T50_17445</name>
</gene>
<dbReference type="NCBIfam" id="TIGR00004">
    <property type="entry name" value="Rid family detoxifying hydrolase"/>
    <property type="match status" value="1"/>
</dbReference>
<dbReference type="EMBL" id="CP081960">
    <property type="protein sequence ID" value="QZP39759.1"/>
    <property type="molecule type" value="Genomic_DNA"/>
</dbReference>
<feature type="region of interest" description="Disordered" evidence="2">
    <location>
        <begin position="26"/>
        <end position="45"/>
    </location>
</feature>
<evidence type="ECO:0000256" key="2">
    <source>
        <dbReference type="SAM" id="MobiDB-lite"/>
    </source>
</evidence>
<dbReference type="AlphaFoldDB" id="A0A8T8WIQ1"/>
<dbReference type="Proteomes" id="UP000826254">
    <property type="component" value="Plasmid unnamed2"/>
</dbReference>
<dbReference type="RefSeq" id="WP_222609508.1">
    <property type="nucleotide sequence ID" value="NZ_CP081960.1"/>
</dbReference>
<keyword evidence="3" id="KW-0614">Plasmid</keyword>
<comment type="similarity">
    <text evidence="1">Belongs to the RutC family.</text>
</comment>
<dbReference type="InterPro" id="IPR035959">
    <property type="entry name" value="RutC-like_sf"/>
</dbReference>
<evidence type="ECO:0000313" key="4">
    <source>
        <dbReference type="Proteomes" id="UP000826254"/>
    </source>
</evidence>
<geneLocation type="plasmid" evidence="3 4">
    <name>unnamed2</name>
</geneLocation>
<protein>
    <submittedName>
        <fullName evidence="3">RidA family protein</fullName>
    </submittedName>
</protein>
<sequence length="125" mass="13395">MEKITSGPESSDLPFSEGIIHNGTVYVSGQGPLDPQSGEILGSTPSEQTHLTLDNIQRILEAGGSSLDSIVKATVYLDDIEYYDEVNEAYGARLSEPFPARTAMEVVNLPVDIAVEIDVIAAVED</sequence>
<organism evidence="3 4">
    <name type="scientific">Halobaculum magnesiiphilum</name>
    <dbReference type="NCBI Taxonomy" id="1017351"/>
    <lineage>
        <taxon>Archaea</taxon>
        <taxon>Methanobacteriati</taxon>
        <taxon>Methanobacteriota</taxon>
        <taxon>Stenosarchaea group</taxon>
        <taxon>Halobacteria</taxon>
        <taxon>Halobacteriales</taxon>
        <taxon>Haloferacaceae</taxon>
        <taxon>Halobaculum</taxon>
    </lineage>
</organism>
<dbReference type="CDD" id="cd00448">
    <property type="entry name" value="YjgF_YER057c_UK114_family"/>
    <property type="match status" value="1"/>
</dbReference>
<evidence type="ECO:0000313" key="3">
    <source>
        <dbReference type="EMBL" id="QZP39759.1"/>
    </source>
</evidence>
<dbReference type="InterPro" id="IPR006056">
    <property type="entry name" value="RidA"/>
</dbReference>
<accession>A0A8T8WIQ1</accession>
<dbReference type="KEGG" id="hmp:K6T50_17445"/>
<name>A0A8T8WIQ1_9EURY</name>
<dbReference type="GO" id="GO:0019239">
    <property type="term" value="F:deaminase activity"/>
    <property type="evidence" value="ECO:0007669"/>
    <property type="project" value="TreeGrafter"/>
</dbReference>
<dbReference type="SUPFAM" id="SSF55298">
    <property type="entry name" value="YjgF-like"/>
    <property type="match status" value="1"/>
</dbReference>
<dbReference type="FunFam" id="3.30.1330.40:FF:000001">
    <property type="entry name" value="L-PSP family endoribonuclease"/>
    <property type="match status" value="1"/>
</dbReference>
<dbReference type="Pfam" id="PF01042">
    <property type="entry name" value="Ribonuc_L-PSP"/>
    <property type="match status" value="1"/>
</dbReference>
<proteinExistence type="inferred from homology"/>
<dbReference type="Gene3D" id="3.30.1330.40">
    <property type="entry name" value="RutC-like"/>
    <property type="match status" value="1"/>
</dbReference>
<dbReference type="GO" id="GO:0005829">
    <property type="term" value="C:cytosol"/>
    <property type="evidence" value="ECO:0007669"/>
    <property type="project" value="TreeGrafter"/>
</dbReference>
<reference evidence="3 4" key="1">
    <citation type="journal article" date="2021" name="Int. J. Syst. Evol. Microbiol.">
        <title>Halobaculum halophilum sp. nov. and Halobaculum salinum sp. nov., isolated from salt lake and saline soil.</title>
        <authorList>
            <person name="Cui H.L."/>
            <person name="Shi X.W."/>
            <person name="Yin X.M."/>
            <person name="Yang X.Y."/>
            <person name="Hou J."/>
            <person name="Zhu L."/>
        </authorList>
    </citation>
    <scope>NUCLEOTIDE SEQUENCE [LARGE SCALE GENOMIC DNA]</scope>
    <source>
        <strain evidence="3 4">NBRC 109044</strain>
    </source>
</reference>
<dbReference type="InterPro" id="IPR006175">
    <property type="entry name" value="YjgF/YER057c/UK114"/>
</dbReference>
<dbReference type="PANTHER" id="PTHR11803">
    <property type="entry name" value="2-IMINOBUTANOATE/2-IMINOPROPANOATE DEAMINASE RIDA"/>
    <property type="match status" value="1"/>
</dbReference>
<dbReference type="PANTHER" id="PTHR11803:SF39">
    <property type="entry name" value="2-IMINOBUTANOATE_2-IMINOPROPANOATE DEAMINASE"/>
    <property type="match status" value="1"/>
</dbReference>
<keyword evidence="4" id="KW-1185">Reference proteome</keyword>
<dbReference type="GeneID" id="67179965"/>